<evidence type="ECO:0000256" key="3">
    <source>
        <dbReference type="ARBA" id="ARBA00022679"/>
    </source>
</evidence>
<dbReference type="EnsemblPlants" id="Kaladp0031s0052.1.v1.1">
    <property type="protein sequence ID" value="Kaladp0031s0052.1.v1.1"/>
    <property type="gene ID" value="Kaladp0031s0052.v1.1"/>
</dbReference>
<dbReference type="InterPro" id="IPR039859">
    <property type="entry name" value="PFA4/ZDH16/20/ERF2-like"/>
</dbReference>
<evidence type="ECO:0000256" key="4">
    <source>
        <dbReference type="ARBA" id="ARBA00022692"/>
    </source>
</evidence>
<keyword evidence="11" id="KW-1185">Reference proteome</keyword>
<sequence length="321" mass="36511">MNLMDQKSDQSGSCNEITSFSHSNMTAQAQIHPPNNLETQNKVKLMNCMSEKLEPLNKFVTQKLSQLGFRDSSKRTRLYHVWPGKNVFFFHGRLICGSDPKGLILTSTTIILSSWIFSVYSAFDDSNLITIFCLILTLLVGFLNNLLNYTYKFSAVDPGIIPRTPGEFVVRRSDSSRGARKSRTVTVNGVQLRTRYCKICNIFRPPRSCHCAVCDNCVQKFDHHCPWLSQCIGLRNYRFYLTFLFSTWIYFAYIWSFSCWRIHKRIQKSGIGFVGIINKCPETLALATLSFAAVGFLLGQIVSHLYLAAINQASFQLSNST</sequence>
<dbReference type="AlphaFoldDB" id="A0A7N0TB65"/>
<feature type="transmembrane region" description="Helical" evidence="8">
    <location>
        <begin position="283"/>
        <end position="307"/>
    </location>
</feature>
<keyword evidence="6 8" id="KW-0472">Membrane</keyword>
<dbReference type="InterPro" id="IPR001594">
    <property type="entry name" value="Palmitoyltrfase_DHHC"/>
</dbReference>
<protein>
    <recommendedName>
        <fullName evidence="8">S-acyltransferase</fullName>
        <ecNumber evidence="8">2.3.1.225</ecNumber>
    </recommendedName>
    <alternativeName>
        <fullName evidence="8">Palmitoyltransferase</fullName>
    </alternativeName>
</protein>
<dbReference type="Gramene" id="Kaladp0031s0052.1.v1.1">
    <property type="protein sequence ID" value="Kaladp0031s0052.1.v1.1"/>
    <property type="gene ID" value="Kaladp0031s0052.v1.1"/>
</dbReference>
<dbReference type="PANTHER" id="PTHR22883">
    <property type="entry name" value="ZINC FINGER DHHC DOMAIN CONTAINING PROTEIN"/>
    <property type="match status" value="1"/>
</dbReference>
<organism evidence="10 11">
    <name type="scientific">Kalanchoe fedtschenkoi</name>
    <name type="common">Lavender scallops</name>
    <name type="synonym">South American air plant</name>
    <dbReference type="NCBI Taxonomy" id="63787"/>
    <lineage>
        <taxon>Eukaryota</taxon>
        <taxon>Viridiplantae</taxon>
        <taxon>Streptophyta</taxon>
        <taxon>Embryophyta</taxon>
        <taxon>Tracheophyta</taxon>
        <taxon>Spermatophyta</taxon>
        <taxon>Magnoliopsida</taxon>
        <taxon>eudicotyledons</taxon>
        <taxon>Gunneridae</taxon>
        <taxon>Pentapetalae</taxon>
        <taxon>Saxifragales</taxon>
        <taxon>Crassulaceae</taxon>
        <taxon>Kalanchoe</taxon>
    </lineage>
</organism>
<dbReference type="GO" id="GO:0006612">
    <property type="term" value="P:protein targeting to membrane"/>
    <property type="evidence" value="ECO:0007669"/>
    <property type="project" value="TreeGrafter"/>
</dbReference>
<keyword evidence="7 8" id="KW-0012">Acyltransferase</keyword>
<evidence type="ECO:0000256" key="6">
    <source>
        <dbReference type="ARBA" id="ARBA00023136"/>
    </source>
</evidence>
<evidence type="ECO:0000256" key="1">
    <source>
        <dbReference type="ARBA" id="ARBA00004127"/>
    </source>
</evidence>
<evidence type="ECO:0000256" key="5">
    <source>
        <dbReference type="ARBA" id="ARBA00022989"/>
    </source>
</evidence>
<comment type="catalytic activity">
    <reaction evidence="8">
        <text>L-cysteinyl-[protein] + hexadecanoyl-CoA = S-hexadecanoyl-L-cysteinyl-[protein] + CoA</text>
        <dbReference type="Rhea" id="RHEA:36683"/>
        <dbReference type="Rhea" id="RHEA-COMP:10131"/>
        <dbReference type="Rhea" id="RHEA-COMP:11032"/>
        <dbReference type="ChEBI" id="CHEBI:29950"/>
        <dbReference type="ChEBI" id="CHEBI:57287"/>
        <dbReference type="ChEBI" id="CHEBI:57379"/>
        <dbReference type="ChEBI" id="CHEBI:74151"/>
        <dbReference type="EC" id="2.3.1.225"/>
    </reaction>
</comment>
<proteinExistence type="inferred from homology"/>
<evidence type="ECO:0000313" key="11">
    <source>
        <dbReference type="Proteomes" id="UP000594263"/>
    </source>
</evidence>
<reference evidence="10" key="1">
    <citation type="submission" date="2021-01" db="UniProtKB">
        <authorList>
            <consortium name="EnsemblPlants"/>
        </authorList>
    </citation>
    <scope>IDENTIFICATION</scope>
</reference>
<dbReference type="GO" id="GO:0005794">
    <property type="term" value="C:Golgi apparatus"/>
    <property type="evidence" value="ECO:0007669"/>
    <property type="project" value="TreeGrafter"/>
</dbReference>
<feature type="transmembrane region" description="Helical" evidence="8">
    <location>
        <begin position="239"/>
        <end position="263"/>
    </location>
</feature>
<evidence type="ECO:0000256" key="2">
    <source>
        <dbReference type="ARBA" id="ARBA00008574"/>
    </source>
</evidence>
<feature type="domain" description="Palmitoyltransferase DHHC" evidence="9">
    <location>
        <begin position="193"/>
        <end position="316"/>
    </location>
</feature>
<comment type="similarity">
    <text evidence="2 8">Belongs to the DHHC palmitoyltransferase family.</text>
</comment>
<keyword evidence="4 8" id="KW-0812">Transmembrane</keyword>
<dbReference type="PROSITE" id="PS50216">
    <property type="entry name" value="DHHC"/>
    <property type="match status" value="1"/>
</dbReference>
<dbReference type="Proteomes" id="UP000594263">
    <property type="component" value="Unplaced"/>
</dbReference>
<feature type="transmembrane region" description="Helical" evidence="8">
    <location>
        <begin position="103"/>
        <end position="123"/>
    </location>
</feature>
<name>A0A7N0TB65_KALFE</name>
<accession>A0A7N0TB65</accession>
<keyword evidence="5 8" id="KW-1133">Transmembrane helix</keyword>
<dbReference type="Pfam" id="PF01529">
    <property type="entry name" value="DHHC"/>
    <property type="match status" value="1"/>
</dbReference>
<evidence type="ECO:0000256" key="7">
    <source>
        <dbReference type="ARBA" id="ARBA00023315"/>
    </source>
</evidence>
<feature type="transmembrane region" description="Helical" evidence="8">
    <location>
        <begin position="129"/>
        <end position="147"/>
    </location>
</feature>
<evidence type="ECO:0000313" key="10">
    <source>
        <dbReference type="EnsemblPlants" id="Kaladp0031s0052.1.v1.1"/>
    </source>
</evidence>
<dbReference type="PANTHER" id="PTHR22883:SF57">
    <property type="entry name" value="S-ACYLTRANSFERASE"/>
    <property type="match status" value="1"/>
</dbReference>
<evidence type="ECO:0000256" key="8">
    <source>
        <dbReference type="RuleBase" id="RU079119"/>
    </source>
</evidence>
<comment type="domain">
    <text evidence="8">The DHHC domain is required for palmitoyltransferase activity.</text>
</comment>
<dbReference type="EC" id="2.3.1.225" evidence="8"/>
<comment type="subcellular location">
    <subcellularLocation>
        <location evidence="1">Endomembrane system</location>
        <topology evidence="1">Multi-pass membrane protein</topology>
    </subcellularLocation>
</comment>
<evidence type="ECO:0000259" key="9">
    <source>
        <dbReference type="Pfam" id="PF01529"/>
    </source>
</evidence>
<dbReference type="GO" id="GO:0005783">
    <property type="term" value="C:endoplasmic reticulum"/>
    <property type="evidence" value="ECO:0007669"/>
    <property type="project" value="TreeGrafter"/>
</dbReference>
<keyword evidence="3 8" id="KW-0808">Transferase</keyword>
<dbReference type="GO" id="GO:0019706">
    <property type="term" value="F:protein-cysteine S-palmitoyltransferase activity"/>
    <property type="evidence" value="ECO:0007669"/>
    <property type="project" value="UniProtKB-EC"/>
</dbReference>